<gene>
    <name evidence="4" type="ORF">D3272_15620</name>
</gene>
<dbReference type="Proteomes" id="UP000289411">
    <property type="component" value="Unassembled WGS sequence"/>
</dbReference>
<dbReference type="CDD" id="cd02869">
    <property type="entry name" value="PseudoU_synth_RluA_like"/>
    <property type="match status" value="1"/>
</dbReference>
<reference evidence="4 5" key="1">
    <citation type="submission" date="2018-09" db="EMBL/GenBank/DDBJ databases">
        <authorList>
            <person name="Grouzdev D.S."/>
            <person name="Krutkina M.S."/>
        </authorList>
    </citation>
    <scope>NUCLEOTIDE SEQUENCE [LARGE SCALE GENOMIC DNA]</scope>
    <source>
        <strain evidence="4 5">RmlP001</strain>
    </source>
</reference>
<evidence type="ECO:0000256" key="1">
    <source>
        <dbReference type="ARBA" id="ARBA00010876"/>
    </source>
</evidence>
<name>A0A4Q2RBM2_9HYPH</name>
<dbReference type="InterPro" id="IPR020103">
    <property type="entry name" value="PsdUridine_synth_cat_dom_sf"/>
</dbReference>
<evidence type="ECO:0000259" key="3">
    <source>
        <dbReference type="Pfam" id="PF00849"/>
    </source>
</evidence>
<dbReference type="InterPro" id="IPR006224">
    <property type="entry name" value="PsdUridine_synth_RluA-like_CS"/>
</dbReference>
<organism evidence="4 5">
    <name type="scientific">Lichenibacterium ramalinae</name>
    <dbReference type="NCBI Taxonomy" id="2316527"/>
    <lineage>
        <taxon>Bacteria</taxon>
        <taxon>Pseudomonadati</taxon>
        <taxon>Pseudomonadota</taxon>
        <taxon>Alphaproteobacteria</taxon>
        <taxon>Hyphomicrobiales</taxon>
        <taxon>Lichenihabitantaceae</taxon>
        <taxon>Lichenibacterium</taxon>
    </lineage>
</organism>
<dbReference type="InterPro" id="IPR050188">
    <property type="entry name" value="RluA_PseudoU_synthase"/>
</dbReference>
<comment type="caution">
    <text evidence="4">The sequence shown here is derived from an EMBL/GenBank/DDBJ whole genome shotgun (WGS) entry which is preliminary data.</text>
</comment>
<sequence length="214" mass="22997">MLVLDKPAGIAVHPGPKGGDSLEAHFDSLRFGLPRVPALAHRLDRDTSGCLVLGRHRKALQKLGQLFKAGRIDKTYWAVVEGSPAEESGLIDLALGRRDETRGWWMQVDPAGQPAETAWRVLGRHEGRSWLELKPRTGRTHQIRVHCAALGWPLVGDPIYGDRAAGGTLHLLARAVSVPLYASRAAVGAVAPVPGHMADALAALGHRAEPQPEG</sequence>
<protein>
    <submittedName>
        <fullName evidence="4">RNA pseudouridine synthase</fullName>
    </submittedName>
</protein>
<dbReference type="InterPro" id="IPR006145">
    <property type="entry name" value="PsdUridine_synth_RsuA/RluA"/>
</dbReference>
<dbReference type="SUPFAM" id="SSF55120">
    <property type="entry name" value="Pseudouridine synthase"/>
    <property type="match status" value="1"/>
</dbReference>
<dbReference type="AlphaFoldDB" id="A0A4Q2RBM2"/>
<dbReference type="RefSeq" id="WP_129220300.1">
    <property type="nucleotide sequence ID" value="NZ_QYBC01000013.1"/>
</dbReference>
<reference evidence="4 5" key="2">
    <citation type="submission" date="2019-02" db="EMBL/GenBank/DDBJ databases">
        <title>'Lichenibacterium ramalinii' gen. nov. sp. nov., 'Lichenibacterium minor' gen. nov. sp. nov.</title>
        <authorList>
            <person name="Pankratov T."/>
        </authorList>
    </citation>
    <scope>NUCLEOTIDE SEQUENCE [LARGE SCALE GENOMIC DNA]</scope>
    <source>
        <strain evidence="4 5">RmlP001</strain>
    </source>
</reference>
<evidence type="ECO:0000256" key="2">
    <source>
        <dbReference type="ARBA" id="ARBA00023235"/>
    </source>
</evidence>
<dbReference type="Pfam" id="PF00849">
    <property type="entry name" value="PseudoU_synth_2"/>
    <property type="match status" value="1"/>
</dbReference>
<dbReference type="GO" id="GO:0009982">
    <property type="term" value="F:pseudouridine synthase activity"/>
    <property type="evidence" value="ECO:0007669"/>
    <property type="project" value="InterPro"/>
</dbReference>
<dbReference type="EMBL" id="QYBC01000013">
    <property type="protein sequence ID" value="RYB03732.1"/>
    <property type="molecule type" value="Genomic_DNA"/>
</dbReference>
<dbReference type="GO" id="GO:0140098">
    <property type="term" value="F:catalytic activity, acting on RNA"/>
    <property type="evidence" value="ECO:0007669"/>
    <property type="project" value="UniProtKB-ARBA"/>
</dbReference>
<keyword evidence="2" id="KW-0413">Isomerase</keyword>
<dbReference type="Gene3D" id="3.30.2350.10">
    <property type="entry name" value="Pseudouridine synthase"/>
    <property type="match status" value="1"/>
</dbReference>
<evidence type="ECO:0000313" key="4">
    <source>
        <dbReference type="EMBL" id="RYB03732.1"/>
    </source>
</evidence>
<evidence type="ECO:0000313" key="5">
    <source>
        <dbReference type="Proteomes" id="UP000289411"/>
    </source>
</evidence>
<dbReference type="PROSITE" id="PS01129">
    <property type="entry name" value="PSI_RLU"/>
    <property type="match status" value="1"/>
</dbReference>
<dbReference type="PANTHER" id="PTHR21600:SF44">
    <property type="entry name" value="RIBOSOMAL LARGE SUBUNIT PSEUDOURIDINE SYNTHASE D"/>
    <property type="match status" value="1"/>
</dbReference>
<keyword evidence="5" id="KW-1185">Reference proteome</keyword>
<dbReference type="PANTHER" id="PTHR21600">
    <property type="entry name" value="MITOCHONDRIAL RNA PSEUDOURIDINE SYNTHASE"/>
    <property type="match status" value="1"/>
</dbReference>
<accession>A0A4Q2RBM2</accession>
<dbReference type="GO" id="GO:0000455">
    <property type="term" value="P:enzyme-directed rRNA pseudouridine synthesis"/>
    <property type="evidence" value="ECO:0007669"/>
    <property type="project" value="TreeGrafter"/>
</dbReference>
<dbReference type="OrthoDB" id="9807829at2"/>
<proteinExistence type="inferred from homology"/>
<comment type="similarity">
    <text evidence="1">Belongs to the pseudouridine synthase RluA family.</text>
</comment>
<dbReference type="GO" id="GO:0003723">
    <property type="term" value="F:RNA binding"/>
    <property type="evidence" value="ECO:0007669"/>
    <property type="project" value="InterPro"/>
</dbReference>
<feature type="domain" description="Pseudouridine synthase RsuA/RluA-like" evidence="3">
    <location>
        <begin position="2"/>
        <end position="149"/>
    </location>
</feature>